<keyword evidence="5" id="KW-0449">Lipoprotein</keyword>
<keyword evidence="4" id="KW-0472">Membrane</keyword>
<keyword evidence="10" id="KW-1185">Reference proteome</keyword>
<evidence type="ECO:0000256" key="6">
    <source>
        <dbReference type="ARBA" id="ARBA00023316"/>
    </source>
</evidence>
<comment type="caution">
    <text evidence="9">The sequence shown here is derived from an EMBL/GenBank/DDBJ whole genome shotgun (WGS) entry which is preliminary data.</text>
</comment>
<dbReference type="Pfam" id="PF01522">
    <property type="entry name" value="Polysacc_deac_1"/>
    <property type="match status" value="1"/>
</dbReference>
<evidence type="ECO:0000259" key="8">
    <source>
        <dbReference type="PROSITE" id="PS51677"/>
    </source>
</evidence>
<dbReference type="AlphaFoldDB" id="A0A9P5P5L7"/>
<evidence type="ECO:0000256" key="3">
    <source>
        <dbReference type="ARBA" id="ARBA00022622"/>
    </source>
</evidence>
<evidence type="ECO:0000256" key="4">
    <source>
        <dbReference type="ARBA" id="ARBA00023136"/>
    </source>
</evidence>
<gene>
    <name evidence="9" type="ORF">BDP27DRAFT_1240407</name>
</gene>
<dbReference type="Proteomes" id="UP000772434">
    <property type="component" value="Unassembled WGS sequence"/>
</dbReference>
<organism evidence="9 10">
    <name type="scientific">Rhodocollybia butyracea</name>
    <dbReference type="NCBI Taxonomy" id="206335"/>
    <lineage>
        <taxon>Eukaryota</taxon>
        <taxon>Fungi</taxon>
        <taxon>Dikarya</taxon>
        <taxon>Basidiomycota</taxon>
        <taxon>Agaricomycotina</taxon>
        <taxon>Agaricomycetes</taxon>
        <taxon>Agaricomycetidae</taxon>
        <taxon>Agaricales</taxon>
        <taxon>Marasmiineae</taxon>
        <taxon>Omphalotaceae</taxon>
        <taxon>Rhodocollybia</taxon>
    </lineage>
</organism>
<dbReference type="InterPro" id="IPR011330">
    <property type="entry name" value="Glyco_hydro/deAcase_b/a-brl"/>
</dbReference>
<name>A0A9P5P5L7_9AGAR</name>
<sequence>MSAHTANSTDYGPRDLKGYGEHTPDPQWPSKNGNAKIAINIVLNYEEGSEVTPVNGDNMTEVLSSELGPGVKPMIGTRNVNIESLYEYGSRAGVWRILRLLEQYNIPCTTFAVGQALEMNPEVAVALEVRGHEIGSHGWRWIDRSGWTAEEEADNARKTLRAIAALAPSKRPPRGWYYGMVATEANVRSRALIAQVFKDEGAPLLWYSDDYSDDLPHWIPYPGGRKDEGLLIVPYTLDTNDNKNTGHQAFITPDHFARYLIATYDELYAEGESGHAKMMSIGLHCRIIGRPGRIAGLRQFLEYVKAKEKEGASVWWATREQIATHWIEKFPYPLSKTS</sequence>
<dbReference type="GO" id="GO:0005886">
    <property type="term" value="C:plasma membrane"/>
    <property type="evidence" value="ECO:0007669"/>
    <property type="project" value="UniProtKB-SubCell"/>
</dbReference>
<evidence type="ECO:0000256" key="5">
    <source>
        <dbReference type="ARBA" id="ARBA00023288"/>
    </source>
</evidence>
<evidence type="ECO:0000256" key="2">
    <source>
        <dbReference type="ARBA" id="ARBA00022475"/>
    </source>
</evidence>
<dbReference type="PROSITE" id="PS51677">
    <property type="entry name" value="NODB"/>
    <property type="match status" value="1"/>
</dbReference>
<dbReference type="PANTHER" id="PTHR43123">
    <property type="entry name" value="POLYSACCHARIDE DEACETYLASE-RELATED"/>
    <property type="match status" value="1"/>
</dbReference>
<feature type="domain" description="NodB homology" evidence="8">
    <location>
        <begin position="80"/>
        <end position="315"/>
    </location>
</feature>
<feature type="region of interest" description="Disordered" evidence="7">
    <location>
        <begin position="1"/>
        <end position="31"/>
    </location>
</feature>
<evidence type="ECO:0000256" key="1">
    <source>
        <dbReference type="ARBA" id="ARBA00004609"/>
    </source>
</evidence>
<dbReference type="GO" id="GO:0016810">
    <property type="term" value="F:hydrolase activity, acting on carbon-nitrogen (but not peptide) bonds"/>
    <property type="evidence" value="ECO:0007669"/>
    <property type="project" value="InterPro"/>
</dbReference>
<dbReference type="GO" id="GO:0071555">
    <property type="term" value="P:cell wall organization"/>
    <property type="evidence" value="ECO:0007669"/>
    <property type="project" value="UniProtKB-KW"/>
</dbReference>
<keyword evidence="3" id="KW-0336">GPI-anchor</keyword>
<dbReference type="GO" id="GO:0098552">
    <property type="term" value="C:side of membrane"/>
    <property type="evidence" value="ECO:0007669"/>
    <property type="project" value="UniProtKB-KW"/>
</dbReference>
<accession>A0A9P5P5L7</accession>
<dbReference type="InterPro" id="IPR002509">
    <property type="entry name" value="NODB_dom"/>
</dbReference>
<protein>
    <submittedName>
        <fullName evidence="9">Polysaccharide deacetylase family protein</fullName>
    </submittedName>
</protein>
<feature type="compositionally biased region" description="Polar residues" evidence="7">
    <location>
        <begin position="1"/>
        <end position="10"/>
    </location>
</feature>
<proteinExistence type="predicted"/>
<dbReference type="PANTHER" id="PTHR43123:SF1">
    <property type="entry name" value="POLYSACCHARIDE DEACETYLASE-RELATED"/>
    <property type="match status" value="1"/>
</dbReference>
<reference evidence="9" key="1">
    <citation type="submission" date="2020-11" db="EMBL/GenBank/DDBJ databases">
        <authorList>
            <consortium name="DOE Joint Genome Institute"/>
            <person name="Ahrendt S."/>
            <person name="Riley R."/>
            <person name="Andreopoulos W."/>
            <person name="Labutti K."/>
            <person name="Pangilinan J."/>
            <person name="Ruiz-Duenas F.J."/>
            <person name="Barrasa J.M."/>
            <person name="Sanchez-Garcia M."/>
            <person name="Camarero S."/>
            <person name="Miyauchi S."/>
            <person name="Serrano A."/>
            <person name="Linde D."/>
            <person name="Babiker R."/>
            <person name="Drula E."/>
            <person name="Ayuso-Fernandez I."/>
            <person name="Pacheco R."/>
            <person name="Padilla G."/>
            <person name="Ferreira P."/>
            <person name="Barriuso J."/>
            <person name="Kellner H."/>
            <person name="Castanera R."/>
            <person name="Alfaro M."/>
            <person name="Ramirez L."/>
            <person name="Pisabarro A.G."/>
            <person name="Kuo A."/>
            <person name="Tritt A."/>
            <person name="Lipzen A."/>
            <person name="He G."/>
            <person name="Yan M."/>
            <person name="Ng V."/>
            <person name="Cullen D."/>
            <person name="Martin F."/>
            <person name="Rosso M.-N."/>
            <person name="Henrissat B."/>
            <person name="Hibbett D."/>
            <person name="Martinez A.T."/>
            <person name="Grigoriev I.V."/>
        </authorList>
    </citation>
    <scope>NUCLEOTIDE SEQUENCE</scope>
    <source>
        <strain evidence="9">AH 40177</strain>
    </source>
</reference>
<keyword evidence="3" id="KW-0325">Glycoprotein</keyword>
<dbReference type="SUPFAM" id="SSF88713">
    <property type="entry name" value="Glycoside hydrolase/deacetylase"/>
    <property type="match status" value="1"/>
</dbReference>
<dbReference type="Gene3D" id="3.20.20.370">
    <property type="entry name" value="Glycoside hydrolase/deacetylase"/>
    <property type="match status" value="1"/>
</dbReference>
<keyword evidence="6" id="KW-0961">Cell wall biogenesis/degradation</keyword>
<evidence type="ECO:0000313" key="9">
    <source>
        <dbReference type="EMBL" id="KAF9058701.1"/>
    </source>
</evidence>
<comment type="subcellular location">
    <subcellularLocation>
        <location evidence="1">Cell membrane</location>
        <topology evidence="1">Lipid-anchor</topology>
        <topology evidence="1">GPI-anchor</topology>
    </subcellularLocation>
</comment>
<dbReference type="GO" id="GO:0005975">
    <property type="term" value="P:carbohydrate metabolic process"/>
    <property type="evidence" value="ECO:0007669"/>
    <property type="project" value="InterPro"/>
</dbReference>
<feature type="compositionally biased region" description="Basic and acidic residues" evidence="7">
    <location>
        <begin position="12"/>
        <end position="24"/>
    </location>
</feature>
<evidence type="ECO:0000256" key="7">
    <source>
        <dbReference type="SAM" id="MobiDB-lite"/>
    </source>
</evidence>
<dbReference type="OrthoDB" id="9970124at2759"/>
<dbReference type="EMBL" id="JADNRY010000357">
    <property type="protein sequence ID" value="KAF9058701.1"/>
    <property type="molecule type" value="Genomic_DNA"/>
</dbReference>
<keyword evidence="2" id="KW-1003">Cell membrane</keyword>
<evidence type="ECO:0000313" key="10">
    <source>
        <dbReference type="Proteomes" id="UP000772434"/>
    </source>
</evidence>